<feature type="compositionally biased region" description="Basic and acidic residues" evidence="1">
    <location>
        <begin position="603"/>
        <end position="618"/>
    </location>
</feature>
<comment type="caution">
    <text evidence="2">The sequence shown here is derived from an EMBL/GenBank/DDBJ whole genome shotgun (WGS) entry which is preliminary data.</text>
</comment>
<feature type="compositionally biased region" description="Low complexity" evidence="1">
    <location>
        <begin position="405"/>
        <end position="424"/>
    </location>
</feature>
<proteinExistence type="predicted"/>
<feature type="region of interest" description="Disordered" evidence="1">
    <location>
        <begin position="569"/>
        <end position="643"/>
    </location>
</feature>
<evidence type="ECO:0000256" key="1">
    <source>
        <dbReference type="SAM" id="MobiDB-lite"/>
    </source>
</evidence>
<accession>A0AA38VW03</accession>
<feature type="compositionally biased region" description="Polar residues" evidence="1">
    <location>
        <begin position="51"/>
        <end position="80"/>
    </location>
</feature>
<evidence type="ECO:0000313" key="2">
    <source>
        <dbReference type="EMBL" id="KAJ9155363.1"/>
    </source>
</evidence>
<dbReference type="Proteomes" id="UP001174694">
    <property type="component" value="Unassembled WGS sequence"/>
</dbReference>
<feature type="region of interest" description="Disordered" evidence="1">
    <location>
        <begin position="506"/>
        <end position="529"/>
    </location>
</feature>
<feature type="region of interest" description="Disordered" evidence="1">
    <location>
        <begin position="1"/>
        <end position="89"/>
    </location>
</feature>
<feature type="region of interest" description="Disordered" evidence="1">
    <location>
        <begin position="162"/>
        <end position="195"/>
    </location>
</feature>
<dbReference type="EMBL" id="JANBVO010000003">
    <property type="protein sequence ID" value="KAJ9155363.1"/>
    <property type="molecule type" value="Genomic_DNA"/>
</dbReference>
<feature type="compositionally biased region" description="Low complexity" evidence="1">
    <location>
        <begin position="162"/>
        <end position="179"/>
    </location>
</feature>
<reference evidence="2" key="1">
    <citation type="submission" date="2022-07" db="EMBL/GenBank/DDBJ databases">
        <title>Fungi with potential for degradation of polypropylene.</title>
        <authorList>
            <person name="Gostincar C."/>
        </authorList>
    </citation>
    <scope>NUCLEOTIDE SEQUENCE</scope>
    <source>
        <strain evidence="2">EXF-13308</strain>
    </source>
</reference>
<feature type="compositionally biased region" description="Polar residues" evidence="1">
    <location>
        <begin position="112"/>
        <end position="128"/>
    </location>
</feature>
<protein>
    <submittedName>
        <fullName evidence="2">Uncharacterized protein</fullName>
    </submittedName>
</protein>
<feature type="region of interest" description="Disordered" evidence="1">
    <location>
        <begin position="399"/>
        <end position="432"/>
    </location>
</feature>
<gene>
    <name evidence="2" type="ORF">NKR23_g1559</name>
</gene>
<keyword evidence="3" id="KW-1185">Reference proteome</keyword>
<sequence>MTRLPSESFVPPGVVDSGLHTSFPGDSGDSSSSVISPLSLPRGALHYFDDQQPSARSHLHPNSSSARNYAYPPSSSNSRGPPQAEPAYFLSPNLAPVSTQVGYQLQFRRQQRSASLSPTRKANGGRSSVMNRARPAMVSPPRAPAASTMLSFGSIPGSVAGSISATSGVSSSTAGGSVVHPRSVSAEPTAMASQEDKIRRLEEQNARIKSAWEAERKQLQQSRDIAEEVYHGERKIMEEDRKKWALEREMFETEIQRLRERLALAEAGIPTKGMAALRNANVPRAHMPGGWDVSPESMRGSDSSQGSSQGIGPGRTTSLQPGAEPVFGGQASGRVGPSMQPDLPPFMHLGQHLSLAAGSTMHTMATVEEKDETPVPTVDIHEVHPALEGIRLRATAIQRSTFTDKASPSGSRSSSGKSSPSDDASNAKVQPGRVTTLKVLAADENIRLTMHAGHTPSHSLSVVPSITGTAAGTTASSSGSCTPTLGGIDGADDTVVLSGGDAVDEVSIRPEEPPEPRATAAPESEDQFDHPEAMLDAFEDRELTGPLTLRNHPAKDEAFLRRLSDKLEKVNSGEDSVPTVLKSSPVESELLRTEGGTGLVDAGPHHGGDAANDSSDKSDAEEEDIPLKLKRSNNFGAPLGSFR</sequence>
<feature type="compositionally biased region" description="Basic and acidic residues" evidence="1">
    <location>
        <begin position="506"/>
        <end position="515"/>
    </location>
</feature>
<name>A0AA38VW03_9PEZI</name>
<feature type="region of interest" description="Disordered" evidence="1">
    <location>
        <begin position="108"/>
        <end position="128"/>
    </location>
</feature>
<evidence type="ECO:0000313" key="3">
    <source>
        <dbReference type="Proteomes" id="UP001174694"/>
    </source>
</evidence>
<feature type="compositionally biased region" description="Low complexity" evidence="1">
    <location>
        <begin position="22"/>
        <end position="40"/>
    </location>
</feature>
<dbReference type="AlphaFoldDB" id="A0AA38VW03"/>
<organism evidence="2 3">
    <name type="scientific">Pleurostoma richardsiae</name>
    <dbReference type="NCBI Taxonomy" id="41990"/>
    <lineage>
        <taxon>Eukaryota</taxon>
        <taxon>Fungi</taxon>
        <taxon>Dikarya</taxon>
        <taxon>Ascomycota</taxon>
        <taxon>Pezizomycotina</taxon>
        <taxon>Sordariomycetes</taxon>
        <taxon>Sordariomycetidae</taxon>
        <taxon>Calosphaeriales</taxon>
        <taxon>Pleurostomataceae</taxon>
        <taxon>Pleurostoma</taxon>
    </lineage>
</organism>
<feature type="region of interest" description="Disordered" evidence="1">
    <location>
        <begin position="286"/>
        <end position="347"/>
    </location>
</feature>
<feature type="compositionally biased region" description="Low complexity" evidence="1">
    <location>
        <begin position="300"/>
        <end position="310"/>
    </location>
</feature>